<evidence type="ECO:0000256" key="3">
    <source>
        <dbReference type="ARBA" id="ARBA00022840"/>
    </source>
</evidence>
<dbReference type="GO" id="GO:0005524">
    <property type="term" value="F:ATP binding"/>
    <property type="evidence" value="ECO:0007669"/>
    <property type="project" value="UniProtKB-KW"/>
</dbReference>
<dbReference type="KEGG" id="aaut:ACETAC_03685"/>
<dbReference type="CDD" id="cd03214">
    <property type="entry name" value="ABC_Iron-Siderophores_B12_Hemin"/>
    <property type="match status" value="1"/>
</dbReference>
<organism evidence="5 6">
    <name type="scientific">Aceticella autotrophica</name>
    <dbReference type="NCBI Taxonomy" id="2755338"/>
    <lineage>
        <taxon>Bacteria</taxon>
        <taxon>Bacillati</taxon>
        <taxon>Bacillota</taxon>
        <taxon>Clostridia</taxon>
        <taxon>Thermoanaerobacterales</taxon>
        <taxon>Thermoanaerobacteraceae</taxon>
        <taxon>Aceticella</taxon>
    </lineage>
</organism>
<dbReference type="SUPFAM" id="SSF52540">
    <property type="entry name" value="P-loop containing nucleoside triphosphate hydrolases"/>
    <property type="match status" value="1"/>
</dbReference>
<gene>
    <name evidence="5" type="ORF">ACETAC_03685</name>
</gene>
<dbReference type="PROSITE" id="PS00211">
    <property type="entry name" value="ABC_TRANSPORTER_1"/>
    <property type="match status" value="1"/>
</dbReference>
<keyword evidence="2" id="KW-0547">Nucleotide-binding</keyword>
<dbReference type="Pfam" id="PF00005">
    <property type="entry name" value="ABC_tran"/>
    <property type="match status" value="1"/>
</dbReference>
<evidence type="ECO:0000313" key="5">
    <source>
        <dbReference type="EMBL" id="QSZ27981.1"/>
    </source>
</evidence>
<keyword evidence="1" id="KW-0813">Transport</keyword>
<dbReference type="RefSeq" id="WP_284680704.1">
    <property type="nucleotide sequence ID" value="NZ_CP060096.1"/>
</dbReference>
<protein>
    <submittedName>
        <fullName evidence="5">ABC transporter ATP-binding protein</fullName>
    </submittedName>
</protein>
<evidence type="ECO:0000313" key="6">
    <source>
        <dbReference type="Proteomes" id="UP000671913"/>
    </source>
</evidence>
<dbReference type="InterPro" id="IPR003439">
    <property type="entry name" value="ABC_transporter-like_ATP-bd"/>
</dbReference>
<reference evidence="5" key="1">
    <citation type="submission" date="2020-08" db="EMBL/GenBank/DDBJ databases">
        <title>Genomic insights into the carbon and energy metabolism of the first obligate autotrophic acetogenic bacterium Aceticella autotrophica gen. nov., sp. nov.</title>
        <authorList>
            <person name="Toshchakov S.V."/>
            <person name="Elcheninov A.G."/>
            <person name="Kublanov I.V."/>
            <person name="Frolov E.N."/>
            <person name="Lebedinsky A.V."/>
        </authorList>
    </citation>
    <scope>NUCLEOTIDE SEQUENCE</scope>
    <source>
        <strain evidence="5">3443-3Ac</strain>
    </source>
</reference>
<dbReference type="GO" id="GO:0016887">
    <property type="term" value="F:ATP hydrolysis activity"/>
    <property type="evidence" value="ECO:0007669"/>
    <property type="project" value="InterPro"/>
</dbReference>
<dbReference type="Proteomes" id="UP000671913">
    <property type="component" value="Chromosome"/>
</dbReference>
<dbReference type="InterPro" id="IPR017871">
    <property type="entry name" value="ABC_transporter-like_CS"/>
</dbReference>
<dbReference type="EMBL" id="CP060096">
    <property type="protein sequence ID" value="QSZ27981.1"/>
    <property type="molecule type" value="Genomic_DNA"/>
</dbReference>
<sequence length="262" mass="29770">MLKIDNIHFSYGDKEILKGIDFTLTDNKIGCFLGPNGSGKSTLLKIAMGILEPKEGLVELNGLNILNQSFKERSKILSYVPQEFSINFPYEVFDVVLMGRNPHVNFIEGPKKEDEKIVLSYLKLLKIEHLKDKPFTHLSGGQKKMVLIARGLAQEGEVMILDEPTASLDFRNQLLVLTVIEKIAKSLNKSVLLSLHDPNLALMFCDEIFLMKDGKIIKKGGKEEIITKENIMQLYNLKIDLINIDNKNKFIFPDKEFLKSLF</sequence>
<name>A0A975AX33_9THEO</name>
<dbReference type="PANTHER" id="PTHR42734:SF19">
    <property type="entry name" value="IRON COMPOUNDS ABC TRANSPORTER, ATP-BINDING PROTEIN"/>
    <property type="match status" value="1"/>
</dbReference>
<dbReference type="AlphaFoldDB" id="A0A975AX33"/>
<dbReference type="InterPro" id="IPR027417">
    <property type="entry name" value="P-loop_NTPase"/>
</dbReference>
<dbReference type="PANTHER" id="PTHR42734">
    <property type="entry name" value="METAL TRANSPORT SYSTEM ATP-BINDING PROTEIN TM_0124-RELATED"/>
    <property type="match status" value="1"/>
</dbReference>
<proteinExistence type="predicted"/>
<evidence type="ECO:0000256" key="1">
    <source>
        <dbReference type="ARBA" id="ARBA00022448"/>
    </source>
</evidence>
<dbReference type="FunFam" id="3.40.50.300:FF:000134">
    <property type="entry name" value="Iron-enterobactin ABC transporter ATP-binding protein"/>
    <property type="match status" value="1"/>
</dbReference>
<evidence type="ECO:0000259" key="4">
    <source>
        <dbReference type="PROSITE" id="PS50893"/>
    </source>
</evidence>
<evidence type="ECO:0000256" key="2">
    <source>
        <dbReference type="ARBA" id="ARBA00022741"/>
    </source>
</evidence>
<keyword evidence="3 5" id="KW-0067">ATP-binding</keyword>
<dbReference type="InterPro" id="IPR050153">
    <property type="entry name" value="Metal_Ion_Import_ABC"/>
</dbReference>
<keyword evidence="6" id="KW-1185">Reference proteome</keyword>
<dbReference type="InterPro" id="IPR003593">
    <property type="entry name" value="AAA+_ATPase"/>
</dbReference>
<dbReference type="Gene3D" id="3.40.50.300">
    <property type="entry name" value="P-loop containing nucleotide triphosphate hydrolases"/>
    <property type="match status" value="1"/>
</dbReference>
<dbReference type="SMART" id="SM00382">
    <property type="entry name" value="AAA"/>
    <property type="match status" value="1"/>
</dbReference>
<feature type="domain" description="ABC transporter" evidence="4">
    <location>
        <begin position="2"/>
        <end position="238"/>
    </location>
</feature>
<dbReference type="PROSITE" id="PS50893">
    <property type="entry name" value="ABC_TRANSPORTER_2"/>
    <property type="match status" value="1"/>
</dbReference>
<accession>A0A975AX33</accession>